<proteinExistence type="inferred from homology"/>
<evidence type="ECO:0000313" key="7">
    <source>
        <dbReference type="EMBL" id="KAJ8484999.1"/>
    </source>
</evidence>
<comment type="caution">
    <text evidence="7">The sequence shown here is derived from an EMBL/GenBank/DDBJ whole genome shotgun (WGS) entry which is preliminary data.</text>
</comment>
<keyword evidence="4" id="KW-0030">Aminoacyl-tRNA synthetase</keyword>
<dbReference type="Pfam" id="PF00750">
    <property type="entry name" value="tRNA-synt_1d"/>
    <property type="match status" value="1"/>
</dbReference>
<dbReference type="SMART" id="SM00353">
    <property type="entry name" value="HLH"/>
    <property type="match status" value="1"/>
</dbReference>
<dbReference type="CDD" id="cd11453">
    <property type="entry name" value="bHLH_AtBIM_like"/>
    <property type="match status" value="1"/>
</dbReference>
<reference evidence="7 8" key="1">
    <citation type="submission" date="2022-12" db="EMBL/GenBank/DDBJ databases">
        <title>Chromosome-scale assembly of the Ensete ventricosum genome.</title>
        <authorList>
            <person name="Dussert Y."/>
            <person name="Stocks J."/>
            <person name="Wendawek A."/>
            <person name="Woldeyes F."/>
            <person name="Nichols R.A."/>
            <person name="Borrell J.S."/>
        </authorList>
    </citation>
    <scope>NUCLEOTIDE SEQUENCE [LARGE SCALE GENOMIC DNA]</scope>
    <source>
        <strain evidence="8">cv. Maze</strain>
        <tissue evidence="7">Seeds</tissue>
    </source>
</reference>
<evidence type="ECO:0000259" key="6">
    <source>
        <dbReference type="PROSITE" id="PS50888"/>
    </source>
</evidence>
<feature type="compositionally biased region" description="Polar residues" evidence="5">
    <location>
        <begin position="579"/>
        <end position="597"/>
    </location>
</feature>
<evidence type="ECO:0000256" key="1">
    <source>
        <dbReference type="ARBA" id="ARBA00005510"/>
    </source>
</evidence>
<evidence type="ECO:0000256" key="4">
    <source>
        <dbReference type="RuleBase" id="RU363038"/>
    </source>
</evidence>
<evidence type="ECO:0000256" key="5">
    <source>
        <dbReference type="SAM" id="MobiDB-lite"/>
    </source>
</evidence>
<sequence>MVGLLLYRLNVEKAEWIIYVTDVGQQQHFDMFFTAARLVGWIPDPAKNTYPKTSHVGFGLVLGSDGKRFRTRSSEVVRLVELLDEAKSRSKAELKKRLEDNGKIKDWKDEELDSTAEAIGYGAVKYADLKNNRLTNYTFSFDQMLNDKGNTAVYLLYAHARICSIIKKSGKEIEELKNLEAIALGHPDERALGLHLIQFAEIVEESCSNLLPNVLCEYLYNLSEMFTRFYTSCQVNGSPEEASRLLLCEATAVVMRKCFHLLGITPCPARTSFLLGRSTASVVSNRCAPEKDRSMETAASRSSRGFDEDDDDDQDFGKRDGSSFHRDLTTRVDGKGSGTDELPTTPRSKHSAMEQRRRNKINDRFQILRELIPHSDQKRDKASFLLEVIEYIQFLQEKVQKSESSYPGWNQDNAKLMPWNNNQIPVDGLSDPSPVIRNGSAPPASAFSGQFDESNIPVAPVMLSNAQNPTESDATAGLSYKIMDTATGFATNMPSQAQSHWLGASSPADCAVNNEILNEQEELIIDGGTINASATYSQGLLTTLTQTLQSSGVDLSQASISVQINLGKRATSKRAGATSALSNSKNPGDPAPTNQAVDHSMMGNISEESSQASKRHKADN</sequence>
<dbReference type="Gene3D" id="3.40.50.620">
    <property type="entry name" value="HUPs"/>
    <property type="match status" value="1"/>
</dbReference>
<dbReference type="FunFam" id="1.10.730.10:FF:000017">
    <property type="entry name" value="Arginine--tRNA ligase, chloroplastic/mitochondrial"/>
    <property type="match status" value="1"/>
</dbReference>
<keyword evidence="8" id="KW-1185">Reference proteome</keyword>
<feature type="compositionally biased region" description="Basic and acidic residues" evidence="5">
    <location>
        <begin position="351"/>
        <end position="360"/>
    </location>
</feature>
<dbReference type="SUPFAM" id="SSF52374">
    <property type="entry name" value="Nucleotidylyl transferase"/>
    <property type="match status" value="1"/>
</dbReference>
<feature type="compositionally biased region" description="Basic and acidic residues" evidence="5">
    <location>
        <begin position="315"/>
        <end position="334"/>
    </location>
</feature>
<dbReference type="PROSITE" id="PS50888">
    <property type="entry name" value="BHLH"/>
    <property type="match status" value="1"/>
</dbReference>
<keyword evidence="2" id="KW-0805">Transcription regulation</keyword>
<comment type="similarity">
    <text evidence="1">Belongs to the bHLH protein family.</text>
</comment>
<dbReference type="GO" id="GO:0006420">
    <property type="term" value="P:arginyl-tRNA aminoacylation"/>
    <property type="evidence" value="ECO:0007669"/>
    <property type="project" value="InterPro"/>
</dbReference>
<organism evidence="7 8">
    <name type="scientific">Ensete ventricosum</name>
    <name type="common">Abyssinian banana</name>
    <name type="synonym">Musa ensete</name>
    <dbReference type="NCBI Taxonomy" id="4639"/>
    <lineage>
        <taxon>Eukaryota</taxon>
        <taxon>Viridiplantae</taxon>
        <taxon>Streptophyta</taxon>
        <taxon>Embryophyta</taxon>
        <taxon>Tracheophyta</taxon>
        <taxon>Spermatophyta</taxon>
        <taxon>Magnoliopsida</taxon>
        <taxon>Liliopsida</taxon>
        <taxon>Zingiberales</taxon>
        <taxon>Musaceae</taxon>
        <taxon>Ensete</taxon>
    </lineage>
</organism>
<dbReference type="InterPro" id="IPR014729">
    <property type="entry name" value="Rossmann-like_a/b/a_fold"/>
</dbReference>
<dbReference type="InterPro" id="IPR035684">
    <property type="entry name" value="ArgRS_core"/>
</dbReference>
<evidence type="ECO:0000256" key="2">
    <source>
        <dbReference type="ARBA" id="ARBA00023015"/>
    </source>
</evidence>
<dbReference type="SUPFAM" id="SSF47323">
    <property type="entry name" value="Anticodon-binding domain of a subclass of class I aminoacyl-tRNA synthetases"/>
    <property type="match status" value="1"/>
</dbReference>
<dbReference type="SUPFAM" id="SSF47459">
    <property type="entry name" value="HLH, helix-loop-helix DNA-binding domain"/>
    <property type="match status" value="1"/>
</dbReference>
<dbReference type="InterPro" id="IPR011598">
    <property type="entry name" value="bHLH_dom"/>
</dbReference>
<dbReference type="GO" id="GO:0006351">
    <property type="term" value="P:DNA-templated transcription"/>
    <property type="evidence" value="ECO:0007669"/>
    <property type="project" value="InterPro"/>
</dbReference>
<dbReference type="Gene3D" id="1.10.730.10">
    <property type="entry name" value="Isoleucyl-tRNA Synthetase, Domain 1"/>
    <property type="match status" value="1"/>
</dbReference>
<dbReference type="GO" id="GO:0046983">
    <property type="term" value="F:protein dimerization activity"/>
    <property type="evidence" value="ECO:0007669"/>
    <property type="project" value="InterPro"/>
</dbReference>
<evidence type="ECO:0000256" key="3">
    <source>
        <dbReference type="ARBA" id="ARBA00023163"/>
    </source>
</evidence>
<keyword evidence="4" id="KW-0067">ATP-binding</keyword>
<name>A0AAV8QY01_ENSVE</name>
<dbReference type="EMBL" id="JAQQAF010000005">
    <property type="protein sequence ID" value="KAJ8484999.1"/>
    <property type="molecule type" value="Genomic_DNA"/>
</dbReference>
<keyword evidence="4" id="KW-0648">Protein biosynthesis</keyword>
<dbReference type="Proteomes" id="UP001222027">
    <property type="component" value="Unassembled WGS sequence"/>
</dbReference>
<dbReference type="Pfam" id="PF00010">
    <property type="entry name" value="HLH"/>
    <property type="match status" value="1"/>
</dbReference>
<evidence type="ECO:0000313" key="8">
    <source>
        <dbReference type="Proteomes" id="UP001222027"/>
    </source>
</evidence>
<dbReference type="GO" id="GO:0004814">
    <property type="term" value="F:arginine-tRNA ligase activity"/>
    <property type="evidence" value="ECO:0007669"/>
    <property type="project" value="InterPro"/>
</dbReference>
<dbReference type="InterPro" id="IPR044295">
    <property type="entry name" value="BIM1/2/3"/>
</dbReference>
<gene>
    <name evidence="7" type="ORF">OPV22_017484</name>
</gene>
<feature type="domain" description="BHLH" evidence="6">
    <location>
        <begin position="345"/>
        <end position="395"/>
    </location>
</feature>
<dbReference type="CDD" id="cd07956">
    <property type="entry name" value="Anticodon_Ia_Arg"/>
    <property type="match status" value="1"/>
</dbReference>
<feature type="region of interest" description="Disordered" evidence="5">
    <location>
        <begin position="571"/>
        <end position="620"/>
    </location>
</feature>
<dbReference type="Gene3D" id="4.10.280.10">
    <property type="entry name" value="Helix-loop-helix DNA-binding domain"/>
    <property type="match status" value="1"/>
</dbReference>
<dbReference type="PANTHER" id="PTHR46412">
    <property type="entry name" value="BES1-INTERACTING MYC-LIKE PROTEIN"/>
    <property type="match status" value="1"/>
</dbReference>
<feature type="region of interest" description="Disordered" evidence="5">
    <location>
        <begin position="285"/>
        <end position="360"/>
    </location>
</feature>
<dbReference type="PANTHER" id="PTHR46412:SF6">
    <property type="entry name" value="TRANSCRIPTION FACTOR BIM2"/>
    <property type="match status" value="1"/>
</dbReference>
<dbReference type="SMART" id="SM00836">
    <property type="entry name" value="DALR_1"/>
    <property type="match status" value="1"/>
</dbReference>
<keyword evidence="3" id="KW-0804">Transcription</keyword>
<dbReference type="GO" id="GO:0003700">
    <property type="term" value="F:DNA-binding transcription factor activity"/>
    <property type="evidence" value="ECO:0007669"/>
    <property type="project" value="InterPro"/>
</dbReference>
<protein>
    <recommendedName>
        <fullName evidence="6">BHLH domain-containing protein</fullName>
    </recommendedName>
</protein>
<dbReference type="AlphaFoldDB" id="A0AAV8QY01"/>
<dbReference type="InterPro" id="IPR036638">
    <property type="entry name" value="HLH_DNA-bd_sf"/>
</dbReference>
<keyword evidence="4" id="KW-0436">Ligase</keyword>
<dbReference type="InterPro" id="IPR008909">
    <property type="entry name" value="DALR_anticod-bd"/>
</dbReference>
<comment type="similarity">
    <text evidence="4">Belongs to the class-I aminoacyl-tRNA synthetase family.</text>
</comment>
<accession>A0AAV8QY01</accession>
<dbReference type="GO" id="GO:0005524">
    <property type="term" value="F:ATP binding"/>
    <property type="evidence" value="ECO:0007669"/>
    <property type="project" value="UniProtKB-KW"/>
</dbReference>
<dbReference type="Pfam" id="PF05746">
    <property type="entry name" value="DALR_1"/>
    <property type="match status" value="1"/>
</dbReference>
<keyword evidence="4" id="KW-0547">Nucleotide-binding</keyword>
<dbReference type="InterPro" id="IPR009080">
    <property type="entry name" value="tRNAsynth_Ia_anticodon-bd"/>
</dbReference>